<protein>
    <recommendedName>
        <fullName evidence="4">DUF4345 domain-containing protein</fullName>
    </recommendedName>
</protein>
<accession>A0ABX0XD43</accession>
<dbReference type="Pfam" id="PF14248">
    <property type="entry name" value="DUF4345"/>
    <property type="match status" value="1"/>
</dbReference>
<feature type="transmembrane region" description="Helical" evidence="1">
    <location>
        <begin position="105"/>
        <end position="122"/>
    </location>
</feature>
<reference evidence="2 3" key="1">
    <citation type="submission" date="2020-03" db="EMBL/GenBank/DDBJ databases">
        <title>Genomic Encyclopedia of Type Strains, Phase IV (KMG-IV): sequencing the most valuable type-strain genomes for metagenomic binning, comparative biology and taxonomic classification.</title>
        <authorList>
            <person name="Goeker M."/>
        </authorList>
    </citation>
    <scope>NUCLEOTIDE SEQUENCE [LARGE SCALE GENOMIC DNA]</scope>
    <source>
        <strain evidence="2 3">DSM 105096</strain>
    </source>
</reference>
<keyword evidence="3" id="KW-1185">Reference proteome</keyword>
<feature type="transmembrane region" description="Helical" evidence="1">
    <location>
        <begin position="50"/>
        <end position="67"/>
    </location>
</feature>
<dbReference type="InterPro" id="IPR025597">
    <property type="entry name" value="DUF4345"/>
</dbReference>
<sequence>MNERKNYPLITAVVLIIPIALGYGLNPELADGIFAFGFDFVADTPDQKNIFRAISGLYLGMVGLWWTGIRNPAYWHAATVSLAVFMLGLAAGRILSFLVDGLPSINFIGGTVAEILLGVWAVQSLRTHQNNN</sequence>
<evidence type="ECO:0000313" key="3">
    <source>
        <dbReference type="Proteomes" id="UP000770785"/>
    </source>
</evidence>
<keyword evidence="1" id="KW-0812">Transmembrane</keyword>
<feature type="transmembrane region" description="Helical" evidence="1">
    <location>
        <begin position="74"/>
        <end position="99"/>
    </location>
</feature>
<keyword evidence="1" id="KW-1133">Transmembrane helix</keyword>
<evidence type="ECO:0000256" key="1">
    <source>
        <dbReference type="SAM" id="Phobius"/>
    </source>
</evidence>
<feature type="transmembrane region" description="Helical" evidence="1">
    <location>
        <begin position="7"/>
        <end position="25"/>
    </location>
</feature>
<dbReference type="Proteomes" id="UP000770785">
    <property type="component" value="Unassembled WGS sequence"/>
</dbReference>
<organism evidence="2 3">
    <name type="scientific">Neolewinella antarctica</name>
    <dbReference type="NCBI Taxonomy" id="442734"/>
    <lineage>
        <taxon>Bacteria</taxon>
        <taxon>Pseudomonadati</taxon>
        <taxon>Bacteroidota</taxon>
        <taxon>Saprospiria</taxon>
        <taxon>Saprospirales</taxon>
        <taxon>Lewinellaceae</taxon>
        <taxon>Neolewinella</taxon>
    </lineage>
</organism>
<name>A0ABX0XD43_9BACT</name>
<keyword evidence="1" id="KW-0472">Membrane</keyword>
<dbReference type="EMBL" id="JAATJH010000004">
    <property type="protein sequence ID" value="NJC27219.1"/>
    <property type="molecule type" value="Genomic_DNA"/>
</dbReference>
<dbReference type="RefSeq" id="WP_168038100.1">
    <property type="nucleotide sequence ID" value="NZ_JAATJH010000004.1"/>
</dbReference>
<evidence type="ECO:0000313" key="2">
    <source>
        <dbReference type="EMBL" id="NJC27219.1"/>
    </source>
</evidence>
<comment type="caution">
    <text evidence="2">The sequence shown here is derived from an EMBL/GenBank/DDBJ whole genome shotgun (WGS) entry which is preliminary data.</text>
</comment>
<gene>
    <name evidence="2" type="ORF">GGR27_002732</name>
</gene>
<evidence type="ECO:0008006" key="4">
    <source>
        <dbReference type="Google" id="ProtNLM"/>
    </source>
</evidence>
<proteinExistence type="predicted"/>